<name>A0A6J4CYJ2_9HELI</name>
<dbReference type="PANTHER" id="PTHR43542:SF1">
    <property type="entry name" value="METHYLTRANSFERASE"/>
    <property type="match status" value="1"/>
</dbReference>
<dbReference type="GO" id="GO:0008168">
    <property type="term" value="F:methyltransferase activity"/>
    <property type="evidence" value="ECO:0007669"/>
    <property type="project" value="UniProtKB-KW"/>
</dbReference>
<dbReference type="PANTHER" id="PTHR43542">
    <property type="entry name" value="METHYLTRANSFERASE"/>
    <property type="match status" value="1"/>
</dbReference>
<evidence type="ECO:0000313" key="3">
    <source>
        <dbReference type="EMBL" id="BCD46249.1"/>
    </source>
</evidence>
<dbReference type="Proteomes" id="UP000317935">
    <property type="component" value="Chromosome"/>
</dbReference>
<dbReference type="EMBL" id="AP023036">
    <property type="protein sequence ID" value="BCD46249.1"/>
    <property type="molecule type" value="Genomic_DNA"/>
</dbReference>
<reference evidence="3 6" key="2">
    <citation type="submission" date="2020-04" db="EMBL/GenBank/DDBJ databases">
        <title>Genomic analysis of gastric non-Helicobacter pylori Helicobacters isolated in Japan.</title>
        <authorList>
            <person name="Suzuki M."/>
            <person name="Rimbara E."/>
        </authorList>
    </citation>
    <scope>NUCLEOTIDE SEQUENCE [LARGE SCALE GENOMIC DNA]</scope>
    <source>
        <strain evidence="3 6">NHP19-0020</strain>
    </source>
</reference>
<dbReference type="PIRSF" id="PIRSF004553">
    <property type="entry name" value="CHP00095"/>
    <property type="match status" value="1"/>
</dbReference>
<evidence type="ECO:0000256" key="2">
    <source>
        <dbReference type="ARBA" id="ARBA00022679"/>
    </source>
</evidence>
<sequence>MPPPLLKVLGGVCKGLSLHLPPKQITRPTKAIVRESFFNVLQTSIIHSVFIEAFAGSASMGLEALSRGAFQAYFFEQNPHVFLVLEQNIQAFKNRFKEAQIQAICGDVFKLLPSCLETLESEGLVILYMDPPFMEGIYTRCLHFLESLMIPPPLLEHGFLVVFEHESLQSMPRNIAGFSIIKQRKFGKTSLSYYFLSKE</sequence>
<dbReference type="EMBL" id="AP019774">
    <property type="protein sequence ID" value="BCD70588.1"/>
    <property type="molecule type" value="Genomic_DNA"/>
</dbReference>
<dbReference type="InterPro" id="IPR029063">
    <property type="entry name" value="SAM-dependent_MTases_sf"/>
</dbReference>
<dbReference type="NCBIfam" id="TIGR00095">
    <property type="entry name" value="16S rRNA (guanine(966)-N(2))-methyltransferase RsmD"/>
    <property type="match status" value="1"/>
</dbReference>
<dbReference type="InterPro" id="IPR004398">
    <property type="entry name" value="RNA_MeTrfase_RsmD"/>
</dbReference>
<keyword evidence="6" id="KW-1185">Reference proteome</keyword>
<dbReference type="RefSeq" id="WP_034376067.1">
    <property type="nucleotide sequence ID" value="NZ_AP019774.1"/>
</dbReference>
<accession>A0A6J4CYJ2</accession>
<keyword evidence="2 4" id="KW-0808">Transferase</keyword>
<gene>
    <name evidence="4" type="primary">rsmD</name>
    <name evidence="3" type="ORF">NHP190020_12880</name>
    <name evidence="4" type="ORF">SNTW_12330</name>
</gene>
<reference evidence="4 5" key="1">
    <citation type="submission" date="2019-06" db="EMBL/GenBank/DDBJ databases">
        <title>Complete genome sequence of Helicobacter suis SNTW101c.</title>
        <authorList>
            <person name="Rimbara E."/>
            <person name="Suzuki M."/>
            <person name="Matsui H."/>
            <person name="Nakamura M."/>
            <person name="Mori S."/>
            <person name="Shibayama K."/>
        </authorList>
    </citation>
    <scope>NUCLEOTIDE SEQUENCE [LARGE SCALE GENOMIC DNA]</scope>
    <source>
        <strain evidence="4 5">SNTW101c</strain>
    </source>
</reference>
<dbReference type="SUPFAM" id="SSF53335">
    <property type="entry name" value="S-adenosyl-L-methionine-dependent methyltransferases"/>
    <property type="match status" value="1"/>
</dbReference>
<dbReference type="Proteomes" id="UP000509742">
    <property type="component" value="Chromosome"/>
</dbReference>
<evidence type="ECO:0000313" key="5">
    <source>
        <dbReference type="Proteomes" id="UP000317935"/>
    </source>
</evidence>
<evidence type="ECO:0000313" key="6">
    <source>
        <dbReference type="Proteomes" id="UP000509742"/>
    </source>
</evidence>
<dbReference type="OrthoDB" id="9803017at2"/>
<dbReference type="AlphaFoldDB" id="A0A6J4CYJ2"/>
<protein>
    <submittedName>
        <fullName evidence="4">RNA methyltransferase, RsmD family</fullName>
    </submittedName>
</protein>
<dbReference type="Pfam" id="PF03602">
    <property type="entry name" value="Cons_hypoth95"/>
    <property type="match status" value="1"/>
</dbReference>
<evidence type="ECO:0000256" key="1">
    <source>
        <dbReference type="ARBA" id="ARBA00022603"/>
    </source>
</evidence>
<dbReference type="GeneID" id="56928447"/>
<dbReference type="GO" id="GO:0031167">
    <property type="term" value="P:rRNA methylation"/>
    <property type="evidence" value="ECO:0007669"/>
    <property type="project" value="InterPro"/>
</dbReference>
<organism evidence="4 5">
    <name type="scientific">Helicobacter suis</name>
    <dbReference type="NCBI Taxonomy" id="104628"/>
    <lineage>
        <taxon>Bacteria</taxon>
        <taxon>Pseudomonadati</taxon>
        <taxon>Campylobacterota</taxon>
        <taxon>Epsilonproteobacteria</taxon>
        <taxon>Campylobacterales</taxon>
        <taxon>Helicobacteraceae</taxon>
        <taxon>Helicobacter</taxon>
    </lineage>
</organism>
<proteinExistence type="predicted"/>
<evidence type="ECO:0000313" key="4">
    <source>
        <dbReference type="EMBL" id="BCD70588.1"/>
    </source>
</evidence>
<dbReference type="Gene3D" id="3.40.50.150">
    <property type="entry name" value="Vaccinia Virus protein VP39"/>
    <property type="match status" value="1"/>
</dbReference>
<keyword evidence="1 4" id="KW-0489">Methyltransferase</keyword>